<evidence type="ECO:0000313" key="3">
    <source>
        <dbReference type="Proteomes" id="UP001066276"/>
    </source>
</evidence>
<dbReference type="Proteomes" id="UP001066276">
    <property type="component" value="Chromosome 4_2"/>
</dbReference>
<organism evidence="2 3">
    <name type="scientific">Pleurodeles waltl</name>
    <name type="common">Iberian ribbed newt</name>
    <dbReference type="NCBI Taxonomy" id="8319"/>
    <lineage>
        <taxon>Eukaryota</taxon>
        <taxon>Metazoa</taxon>
        <taxon>Chordata</taxon>
        <taxon>Craniata</taxon>
        <taxon>Vertebrata</taxon>
        <taxon>Euteleostomi</taxon>
        <taxon>Amphibia</taxon>
        <taxon>Batrachia</taxon>
        <taxon>Caudata</taxon>
        <taxon>Salamandroidea</taxon>
        <taxon>Salamandridae</taxon>
        <taxon>Pleurodelinae</taxon>
        <taxon>Pleurodeles</taxon>
    </lineage>
</organism>
<name>A0AAV7S7H5_PLEWA</name>
<dbReference type="EMBL" id="JANPWB010000008">
    <property type="protein sequence ID" value="KAJ1159514.1"/>
    <property type="molecule type" value="Genomic_DNA"/>
</dbReference>
<comment type="caution">
    <text evidence="2">The sequence shown here is derived from an EMBL/GenBank/DDBJ whole genome shotgun (WGS) entry which is preliminary data.</text>
</comment>
<keyword evidence="3" id="KW-1185">Reference proteome</keyword>
<feature type="compositionally biased region" description="Basic residues" evidence="1">
    <location>
        <begin position="65"/>
        <end position="74"/>
    </location>
</feature>
<sequence length="80" mass="9034">MDVPRREEALAEMFPRRKTANKPCLLQGSRLGFLDTAVAQEGPGCRHLDEEIEGAPSKSGSPHGSRQHPQKYRIRHLEEE</sequence>
<reference evidence="2" key="1">
    <citation type="journal article" date="2022" name="bioRxiv">
        <title>Sequencing and chromosome-scale assembly of the giantPleurodeles waltlgenome.</title>
        <authorList>
            <person name="Brown T."/>
            <person name="Elewa A."/>
            <person name="Iarovenko S."/>
            <person name="Subramanian E."/>
            <person name="Araus A.J."/>
            <person name="Petzold A."/>
            <person name="Susuki M."/>
            <person name="Suzuki K.-i.T."/>
            <person name="Hayashi T."/>
            <person name="Toyoda A."/>
            <person name="Oliveira C."/>
            <person name="Osipova E."/>
            <person name="Leigh N.D."/>
            <person name="Simon A."/>
            <person name="Yun M.H."/>
        </authorList>
    </citation>
    <scope>NUCLEOTIDE SEQUENCE</scope>
    <source>
        <strain evidence="2">20211129_DDA</strain>
        <tissue evidence="2">Liver</tissue>
    </source>
</reference>
<accession>A0AAV7S7H5</accession>
<feature type="region of interest" description="Disordered" evidence="1">
    <location>
        <begin position="48"/>
        <end position="80"/>
    </location>
</feature>
<evidence type="ECO:0000256" key="1">
    <source>
        <dbReference type="SAM" id="MobiDB-lite"/>
    </source>
</evidence>
<protein>
    <submittedName>
        <fullName evidence="2">Uncharacterized protein</fullName>
    </submittedName>
</protein>
<evidence type="ECO:0000313" key="2">
    <source>
        <dbReference type="EMBL" id="KAJ1159514.1"/>
    </source>
</evidence>
<dbReference type="AlphaFoldDB" id="A0AAV7S7H5"/>
<proteinExistence type="predicted"/>
<gene>
    <name evidence="2" type="ORF">NDU88_000021</name>
</gene>